<dbReference type="InterPro" id="IPR003718">
    <property type="entry name" value="OsmC/Ohr_fam"/>
</dbReference>
<dbReference type="AlphaFoldDB" id="A0A399NTD0"/>
<evidence type="ECO:0000256" key="1">
    <source>
        <dbReference type="SAM" id="MobiDB-lite"/>
    </source>
</evidence>
<accession>A0A399NTD0</accession>
<gene>
    <name evidence="2" type="ORF">DZF96_07515</name>
</gene>
<evidence type="ECO:0000313" key="3">
    <source>
        <dbReference type="Proteomes" id="UP000266298"/>
    </source>
</evidence>
<name>A0A399NTD0_9MICO</name>
<dbReference type="Pfam" id="PF02566">
    <property type="entry name" value="OsmC"/>
    <property type="match status" value="1"/>
</dbReference>
<protein>
    <submittedName>
        <fullName evidence="2">OsmC family peroxiredoxin</fullName>
    </submittedName>
</protein>
<reference evidence="2 3" key="1">
    <citation type="submission" date="2018-08" db="EMBL/GenBank/DDBJ databases">
        <title>Genome Sequence of Clavibacter michiganensis Subspecies type strains, and the Atypical Peach-Colored Strains Isolated from Tomato.</title>
        <authorList>
            <person name="Osdaghi E."/>
            <person name="Portier P."/>
            <person name="Briand M."/>
            <person name="Jacques M.-A."/>
        </authorList>
    </citation>
    <scope>NUCLEOTIDE SEQUENCE [LARGE SCALE GENOMIC DNA]</scope>
    <source>
        <strain evidence="2 3">CFBP 7493</strain>
    </source>
</reference>
<dbReference type="InterPro" id="IPR052924">
    <property type="entry name" value="OsmC/Ohr_hydroprdx_reductase"/>
</dbReference>
<dbReference type="SUPFAM" id="SSF82784">
    <property type="entry name" value="OsmC-like"/>
    <property type="match status" value="1"/>
</dbReference>
<dbReference type="PANTHER" id="PTHR35368:SF1">
    <property type="entry name" value="HYDROPEROXIDE REDUCTASE"/>
    <property type="match status" value="1"/>
</dbReference>
<dbReference type="Proteomes" id="UP000266298">
    <property type="component" value="Unassembled WGS sequence"/>
</dbReference>
<dbReference type="Gene3D" id="3.30.300.20">
    <property type="match status" value="1"/>
</dbReference>
<dbReference type="EMBL" id="QWEC01000086">
    <property type="protein sequence ID" value="RII97385.1"/>
    <property type="molecule type" value="Genomic_DNA"/>
</dbReference>
<dbReference type="InterPro" id="IPR015946">
    <property type="entry name" value="KH_dom-like_a/b"/>
</dbReference>
<sequence>MLAVSRSVTRARIAARLPIVERTTAGRPTPTRTTKERTMPQHPKGSVLEFDLRGTGSGVLQEVAIAGSEHAVRAEGHPAFGGTDSAPSPLDLVLSAYVSCNQVTATIVALGQGITLGAFEGRVQAELDNSVLVFGAEGDGTFQRLTLTVDLETELDDAAFDAFVAEVARRCPLTQLFERAGVEITNAWTNRALARV</sequence>
<feature type="compositionally biased region" description="Low complexity" evidence="1">
    <location>
        <begin position="22"/>
        <end position="32"/>
    </location>
</feature>
<feature type="region of interest" description="Disordered" evidence="1">
    <location>
        <begin position="19"/>
        <end position="42"/>
    </location>
</feature>
<dbReference type="InterPro" id="IPR036102">
    <property type="entry name" value="OsmC/Ohrsf"/>
</dbReference>
<organism evidence="2 3">
    <name type="scientific">Clavibacter michiganensis</name>
    <dbReference type="NCBI Taxonomy" id="28447"/>
    <lineage>
        <taxon>Bacteria</taxon>
        <taxon>Bacillati</taxon>
        <taxon>Actinomycetota</taxon>
        <taxon>Actinomycetes</taxon>
        <taxon>Micrococcales</taxon>
        <taxon>Microbacteriaceae</taxon>
        <taxon>Clavibacter</taxon>
    </lineage>
</organism>
<dbReference type="PANTHER" id="PTHR35368">
    <property type="entry name" value="HYDROPEROXIDE REDUCTASE"/>
    <property type="match status" value="1"/>
</dbReference>
<evidence type="ECO:0000313" key="2">
    <source>
        <dbReference type="EMBL" id="RII97385.1"/>
    </source>
</evidence>
<comment type="caution">
    <text evidence="2">The sequence shown here is derived from an EMBL/GenBank/DDBJ whole genome shotgun (WGS) entry which is preliminary data.</text>
</comment>
<proteinExistence type="predicted"/>